<gene>
    <name evidence="1" type="ORF">FGADI_13225</name>
</gene>
<dbReference type="PANTHER" id="PTHR43040">
    <property type="entry name" value="RIBONUCLEASE D"/>
    <property type="match status" value="1"/>
</dbReference>
<dbReference type="Proteomes" id="UP000604273">
    <property type="component" value="Unassembled WGS sequence"/>
</dbReference>
<comment type="caution">
    <text evidence="1">The sequence shown here is derived from an EMBL/GenBank/DDBJ whole genome shotgun (WGS) entry which is preliminary data.</text>
</comment>
<name>A0A8H4SQ77_9HYPO</name>
<dbReference type="OrthoDB" id="26838at2759"/>
<sequence length="290" mass="33670">MHSIVTPQGYLTSDVEVISTIQGVKSLADGIAVLNACQRNNLPLLYIDIEPRSLGANGELNLLTILLCYGPQFRRRLYLVDINVLANQAFSTRGYYGASLRSILDSPAYQKVFFGVRHNSHILYDQYGVKLQRVHDLQLMENAYRPYIHYRQYLERFEPLIQKLLVHGISRRRWFVDKYNGEWKYRYGPGAPHAVFQKRPVIAHTRLYCCRNVRFMPELYAKICRGTPQIIDMVAQESQNRVHESQKEGYDPFASEQLRNPWTAEQNEKLDSWAETNPDFDDLRLGNGIL</sequence>
<dbReference type="InterPro" id="IPR012337">
    <property type="entry name" value="RNaseH-like_sf"/>
</dbReference>
<evidence type="ECO:0000313" key="2">
    <source>
        <dbReference type="Proteomes" id="UP000604273"/>
    </source>
</evidence>
<organism evidence="1 2">
    <name type="scientific">Fusarium gaditjirri</name>
    <dbReference type="NCBI Taxonomy" id="282569"/>
    <lineage>
        <taxon>Eukaryota</taxon>
        <taxon>Fungi</taxon>
        <taxon>Dikarya</taxon>
        <taxon>Ascomycota</taxon>
        <taxon>Pezizomycotina</taxon>
        <taxon>Sordariomycetes</taxon>
        <taxon>Hypocreomycetidae</taxon>
        <taxon>Hypocreales</taxon>
        <taxon>Nectriaceae</taxon>
        <taxon>Fusarium</taxon>
        <taxon>Fusarium nisikadoi species complex</taxon>
    </lineage>
</organism>
<evidence type="ECO:0008006" key="3">
    <source>
        <dbReference type="Google" id="ProtNLM"/>
    </source>
</evidence>
<dbReference type="AlphaFoldDB" id="A0A8H4SQ77"/>
<evidence type="ECO:0000313" key="1">
    <source>
        <dbReference type="EMBL" id="KAF4943708.1"/>
    </source>
</evidence>
<protein>
    <recommendedName>
        <fullName evidence="3">3'-5' exonuclease domain-containing protein</fullName>
    </recommendedName>
</protein>
<dbReference type="EMBL" id="JABFAI010000508">
    <property type="protein sequence ID" value="KAF4943708.1"/>
    <property type="molecule type" value="Genomic_DNA"/>
</dbReference>
<keyword evidence="2" id="KW-1185">Reference proteome</keyword>
<dbReference type="InterPro" id="IPR036397">
    <property type="entry name" value="RNaseH_sf"/>
</dbReference>
<accession>A0A8H4SQ77</accession>
<proteinExistence type="predicted"/>
<dbReference type="Gene3D" id="3.30.420.10">
    <property type="entry name" value="Ribonuclease H-like superfamily/Ribonuclease H"/>
    <property type="match status" value="1"/>
</dbReference>
<dbReference type="PANTHER" id="PTHR43040:SF1">
    <property type="entry name" value="RIBONUCLEASE D"/>
    <property type="match status" value="1"/>
</dbReference>
<dbReference type="GO" id="GO:0003676">
    <property type="term" value="F:nucleic acid binding"/>
    <property type="evidence" value="ECO:0007669"/>
    <property type="project" value="InterPro"/>
</dbReference>
<dbReference type="SUPFAM" id="SSF53098">
    <property type="entry name" value="Ribonuclease H-like"/>
    <property type="match status" value="1"/>
</dbReference>
<reference evidence="1" key="1">
    <citation type="journal article" date="2020" name="BMC Genomics">
        <title>Correction to: Identification and distribution of gene clusters required for synthesis of sphingolipid metabolism inhibitors in diverse species of the filamentous fungus Fusarium.</title>
        <authorList>
            <person name="Kim H.S."/>
            <person name="Lohmar J.M."/>
            <person name="Busman M."/>
            <person name="Brown D.W."/>
            <person name="Naumann T.A."/>
            <person name="Divon H.H."/>
            <person name="Lysoe E."/>
            <person name="Uhlig S."/>
            <person name="Proctor R.H."/>
        </authorList>
    </citation>
    <scope>NUCLEOTIDE SEQUENCE</scope>
    <source>
        <strain evidence="1">NRRL 45417</strain>
    </source>
</reference>
<reference evidence="1" key="2">
    <citation type="submission" date="2020-05" db="EMBL/GenBank/DDBJ databases">
        <authorList>
            <person name="Kim H.-S."/>
            <person name="Proctor R.H."/>
            <person name="Brown D.W."/>
        </authorList>
    </citation>
    <scope>NUCLEOTIDE SEQUENCE</scope>
    <source>
        <strain evidence="1">NRRL 45417</strain>
    </source>
</reference>